<dbReference type="InterPro" id="IPR001387">
    <property type="entry name" value="Cro/C1-type_HTH"/>
</dbReference>
<dbReference type="AlphaFoldDB" id="A0A0W8FYJ5"/>
<dbReference type="EMBL" id="LNQE01000579">
    <property type="protein sequence ID" value="KUG25900.1"/>
    <property type="molecule type" value="Genomic_DNA"/>
</dbReference>
<feature type="domain" description="HTH cro/C1-type" evidence="4">
    <location>
        <begin position="47"/>
        <end position="100"/>
    </location>
</feature>
<sequence length="113" mass="12705">MRASTKKAIGSTVEYLIKSGVKTSFTERELKELGIEIPDVEMDAKDIQEIRENIKLSQSVFAKVLNVSSSSVRQWEQGKRTPTGSTKVLLELLKKNPNILNYRIESTNGHKQA</sequence>
<evidence type="ECO:0000256" key="3">
    <source>
        <dbReference type="ARBA" id="ARBA00023163"/>
    </source>
</evidence>
<dbReference type="GO" id="GO:0003677">
    <property type="term" value="F:DNA binding"/>
    <property type="evidence" value="ECO:0007669"/>
    <property type="project" value="UniProtKB-KW"/>
</dbReference>
<dbReference type="PANTHER" id="PTHR36511">
    <property type="entry name" value="MERR FAMILY BACTERIAL REGULATORY PROTEIN"/>
    <property type="match status" value="1"/>
</dbReference>
<dbReference type="CDD" id="cd00093">
    <property type="entry name" value="HTH_XRE"/>
    <property type="match status" value="1"/>
</dbReference>
<evidence type="ECO:0000259" key="4">
    <source>
        <dbReference type="PROSITE" id="PS50943"/>
    </source>
</evidence>
<proteinExistence type="predicted"/>
<dbReference type="Gene3D" id="1.10.260.40">
    <property type="entry name" value="lambda repressor-like DNA-binding domains"/>
    <property type="match status" value="1"/>
</dbReference>
<reference evidence="5" key="1">
    <citation type="journal article" date="2015" name="Proc. Natl. Acad. Sci. U.S.A.">
        <title>Networks of energetic and metabolic interactions define dynamics in microbial communities.</title>
        <authorList>
            <person name="Embree M."/>
            <person name="Liu J.K."/>
            <person name="Al-Bassam M.M."/>
            <person name="Zengler K."/>
        </authorList>
    </citation>
    <scope>NUCLEOTIDE SEQUENCE</scope>
</reference>
<keyword evidence="3" id="KW-0804">Transcription</keyword>
<protein>
    <submittedName>
        <fullName evidence="5">Dna-binding protein</fullName>
    </submittedName>
</protein>
<dbReference type="SUPFAM" id="SSF47413">
    <property type="entry name" value="lambda repressor-like DNA-binding domains"/>
    <property type="match status" value="1"/>
</dbReference>
<keyword evidence="1" id="KW-0805">Transcription regulation</keyword>
<dbReference type="PROSITE" id="PS50943">
    <property type="entry name" value="HTH_CROC1"/>
    <property type="match status" value="1"/>
</dbReference>
<dbReference type="InterPro" id="IPR052359">
    <property type="entry name" value="HTH-type_reg/antitoxin"/>
</dbReference>
<keyword evidence="2 5" id="KW-0238">DNA-binding</keyword>
<name>A0A0W8FYJ5_9ZZZZ</name>
<dbReference type="PANTHER" id="PTHR36511:SF4">
    <property type="entry name" value="ANTITOXIN MQSA"/>
    <property type="match status" value="1"/>
</dbReference>
<evidence type="ECO:0000256" key="2">
    <source>
        <dbReference type="ARBA" id="ARBA00023125"/>
    </source>
</evidence>
<dbReference type="InterPro" id="IPR010982">
    <property type="entry name" value="Lambda_DNA-bd_dom_sf"/>
</dbReference>
<dbReference type="SMART" id="SM00530">
    <property type="entry name" value="HTH_XRE"/>
    <property type="match status" value="1"/>
</dbReference>
<accession>A0A0W8FYJ5</accession>
<evidence type="ECO:0000313" key="5">
    <source>
        <dbReference type="EMBL" id="KUG25900.1"/>
    </source>
</evidence>
<comment type="caution">
    <text evidence="5">The sequence shown here is derived from an EMBL/GenBank/DDBJ whole genome shotgun (WGS) entry which is preliminary data.</text>
</comment>
<organism evidence="5">
    <name type="scientific">hydrocarbon metagenome</name>
    <dbReference type="NCBI Taxonomy" id="938273"/>
    <lineage>
        <taxon>unclassified sequences</taxon>
        <taxon>metagenomes</taxon>
        <taxon>ecological metagenomes</taxon>
    </lineage>
</organism>
<dbReference type="Pfam" id="PF01381">
    <property type="entry name" value="HTH_3"/>
    <property type="match status" value="1"/>
</dbReference>
<evidence type="ECO:0000256" key="1">
    <source>
        <dbReference type="ARBA" id="ARBA00023015"/>
    </source>
</evidence>
<gene>
    <name evidence="5" type="ORF">ASZ90_004272</name>
</gene>